<dbReference type="STRING" id="316057.RPD_0045"/>
<dbReference type="InterPro" id="IPR001753">
    <property type="entry name" value="Enoyl-CoA_hydra/iso"/>
</dbReference>
<dbReference type="InterPro" id="IPR029045">
    <property type="entry name" value="ClpP/crotonase-like_dom_sf"/>
</dbReference>
<organism evidence="1 2">
    <name type="scientific">Rhodopseudomonas palustris (strain BisB5)</name>
    <dbReference type="NCBI Taxonomy" id="316057"/>
    <lineage>
        <taxon>Bacteria</taxon>
        <taxon>Pseudomonadati</taxon>
        <taxon>Pseudomonadota</taxon>
        <taxon>Alphaproteobacteria</taxon>
        <taxon>Hyphomicrobiales</taxon>
        <taxon>Nitrobacteraceae</taxon>
        <taxon>Rhodopseudomonas</taxon>
    </lineage>
</organism>
<dbReference type="CDD" id="cd06558">
    <property type="entry name" value="crotonase-like"/>
    <property type="match status" value="1"/>
</dbReference>
<dbReference type="Proteomes" id="UP000001818">
    <property type="component" value="Chromosome"/>
</dbReference>
<dbReference type="Gene3D" id="3.90.226.10">
    <property type="entry name" value="2-enoyl-CoA Hydratase, Chain A, domain 1"/>
    <property type="match status" value="1"/>
</dbReference>
<dbReference type="SUPFAM" id="SSF52096">
    <property type="entry name" value="ClpP/crotonase"/>
    <property type="match status" value="1"/>
</dbReference>
<evidence type="ECO:0000313" key="1">
    <source>
        <dbReference type="EMBL" id="ABE37285.1"/>
    </source>
</evidence>
<dbReference type="GO" id="GO:0016853">
    <property type="term" value="F:isomerase activity"/>
    <property type="evidence" value="ECO:0007669"/>
    <property type="project" value="UniProtKB-KW"/>
</dbReference>
<name>Q13F54_RHOPS</name>
<evidence type="ECO:0000313" key="2">
    <source>
        <dbReference type="Proteomes" id="UP000001818"/>
    </source>
</evidence>
<dbReference type="GO" id="GO:0006635">
    <property type="term" value="P:fatty acid beta-oxidation"/>
    <property type="evidence" value="ECO:0007669"/>
    <property type="project" value="TreeGrafter"/>
</dbReference>
<proteinExistence type="predicted"/>
<dbReference type="EMBL" id="CP000283">
    <property type="protein sequence ID" value="ABE37285.1"/>
    <property type="molecule type" value="Genomic_DNA"/>
</dbReference>
<accession>Q13F54</accession>
<keyword evidence="1" id="KW-0413">Isomerase</keyword>
<reference evidence="1 2" key="1">
    <citation type="submission" date="2006-03" db="EMBL/GenBank/DDBJ databases">
        <title>Complete sequence of Rhodopseudomonas palustris BisB5.</title>
        <authorList>
            <consortium name="US DOE Joint Genome Institute"/>
            <person name="Copeland A."/>
            <person name="Lucas S."/>
            <person name="Lapidus A."/>
            <person name="Barry K."/>
            <person name="Detter J.C."/>
            <person name="Glavina del Rio T."/>
            <person name="Hammon N."/>
            <person name="Israni S."/>
            <person name="Dalin E."/>
            <person name="Tice H."/>
            <person name="Pitluck S."/>
            <person name="Chain P."/>
            <person name="Malfatti S."/>
            <person name="Shin M."/>
            <person name="Vergez L."/>
            <person name="Schmutz J."/>
            <person name="Larimer F."/>
            <person name="Land M."/>
            <person name="Hauser L."/>
            <person name="Pelletier D.A."/>
            <person name="Kyrpides N."/>
            <person name="Lykidis A."/>
            <person name="Oda Y."/>
            <person name="Harwood C.S."/>
            <person name="Richardson P."/>
        </authorList>
    </citation>
    <scope>NUCLEOTIDE SEQUENCE [LARGE SCALE GENOMIC DNA]</scope>
    <source>
        <strain evidence="1 2">BisB5</strain>
    </source>
</reference>
<gene>
    <name evidence="1" type="ordered locus">RPD_0045</name>
</gene>
<dbReference type="KEGG" id="rpd:RPD_0045"/>
<dbReference type="AlphaFoldDB" id="Q13F54"/>
<dbReference type="Pfam" id="PF00378">
    <property type="entry name" value="ECH_1"/>
    <property type="match status" value="1"/>
</dbReference>
<dbReference type="HOGENOM" id="CLU_009834_7_0_5"/>
<protein>
    <submittedName>
        <fullName evidence="1">Enoyl-CoA hydratase/isomerase</fullName>
    </submittedName>
</protein>
<dbReference type="PANTHER" id="PTHR11941:SF54">
    <property type="entry name" value="ENOYL-COA HYDRATASE, MITOCHONDRIAL"/>
    <property type="match status" value="1"/>
</dbReference>
<dbReference type="PANTHER" id="PTHR11941">
    <property type="entry name" value="ENOYL-COA HYDRATASE-RELATED"/>
    <property type="match status" value="1"/>
</dbReference>
<sequence length="256" mass="27571">MEHLTLSRPAPDLAVVQLRGAGRVNLMSYAMLEELWRVANDLQSDRAVRVVIVTGSEQAFSAGMNLRQKEVSEFESYSIEERLQIHSIGARACKAWEDLHAVTIGAIEGYCIGGGLAFASALDYRVASSMATLSAPELRHGMNMSWQSVPRLVALVGPAKARRLIMLAEQVAAADALAWGLVDVVCDPGAALASAEAEAQRFLAMPAAPLRMTKQAINQAAGALNHAASYMDLEQYVLCQSTQAHRDSIDAFTGRS</sequence>
<dbReference type="eggNOG" id="COG1024">
    <property type="taxonomic scope" value="Bacteria"/>
</dbReference>